<evidence type="ECO:0000256" key="2">
    <source>
        <dbReference type="ARBA" id="ARBA00022737"/>
    </source>
</evidence>
<feature type="repeat" description="WD" evidence="3">
    <location>
        <begin position="2"/>
        <end position="35"/>
    </location>
</feature>
<dbReference type="GO" id="GO:0005634">
    <property type="term" value="C:nucleus"/>
    <property type="evidence" value="ECO:0007669"/>
    <property type="project" value="TreeGrafter"/>
</dbReference>
<dbReference type="InterPro" id="IPR015943">
    <property type="entry name" value="WD40/YVTN_repeat-like_dom_sf"/>
</dbReference>
<dbReference type="PANTHER" id="PTHR22847">
    <property type="entry name" value="WD40 REPEAT PROTEIN"/>
    <property type="match status" value="1"/>
</dbReference>
<dbReference type="InterPro" id="IPR001680">
    <property type="entry name" value="WD40_rpt"/>
</dbReference>
<dbReference type="PRINTS" id="PR00320">
    <property type="entry name" value="GPROTEINBRPT"/>
</dbReference>
<dbReference type="PROSITE" id="PS50294">
    <property type="entry name" value="WD_REPEATS_REGION"/>
    <property type="match status" value="3"/>
</dbReference>
<gene>
    <name evidence="5" type="ORF">BC938DRAFT_476871</name>
</gene>
<name>A0A433PDN2_9FUNG</name>
<dbReference type="PANTHER" id="PTHR22847:SF637">
    <property type="entry name" value="WD REPEAT DOMAIN 5B"/>
    <property type="match status" value="1"/>
</dbReference>
<dbReference type="InterPro" id="IPR020472">
    <property type="entry name" value="WD40_PAC1"/>
</dbReference>
<dbReference type="InterPro" id="IPR019775">
    <property type="entry name" value="WD40_repeat_CS"/>
</dbReference>
<evidence type="ECO:0000256" key="3">
    <source>
        <dbReference type="PROSITE-ProRule" id="PRU00221"/>
    </source>
</evidence>
<dbReference type="PROSITE" id="PS00678">
    <property type="entry name" value="WD_REPEATS_1"/>
    <property type="match status" value="2"/>
</dbReference>
<organism evidence="5 6">
    <name type="scientific">Jimgerdemannia flammicorona</name>
    <dbReference type="NCBI Taxonomy" id="994334"/>
    <lineage>
        <taxon>Eukaryota</taxon>
        <taxon>Fungi</taxon>
        <taxon>Fungi incertae sedis</taxon>
        <taxon>Mucoromycota</taxon>
        <taxon>Mucoromycotina</taxon>
        <taxon>Endogonomycetes</taxon>
        <taxon>Endogonales</taxon>
        <taxon>Endogonaceae</taxon>
        <taxon>Jimgerdemannia</taxon>
    </lineage>
</organism>
<feature type="region of interest" description="Disordered" evidence="4">
    <location>
        <begin position="97"/>
        <end position="125"/>
    </location>
</feature>
<dbReference type="GO" id="GO:1990234">
    <property type="term" value="C:transferase complex"/>
    <property type="evidence" value="ECO:0007669"/>
    <property type="project" value="UniProtKB-ARBA"/>
</dbReference>
<keyword evidence="2" id="KW-0677">Repeat</keyword>
<feature type="compositionally biased region" description="Low complexity" evidence="4">
    <location>
        <begin position="97"/>
        <end position="116"/>
    </location>
</feature>
<accession>A0A433PDN2</accession>
<evidence type="ECO:0000256" key="1">
    <source>
        <dbReference type="ARBA" id="ARBA00022574"/>
    </source>
</evidence>
<keyword evidence="6" id="KW-1185">Reference proteome</keyword>
<keyword evidence="1 3" id="KW-0853">WD repeat</keyword>
<feature type="repeat" description="WD" evidence="3">
    <location>
        <begin position="226"/>
        <end position="241"/>
    </location>
</feature>
<reference evidence="5 6" key="1">
    <citation type="journal article" date="2018" name="New Phytol.">
        <title>Phylogenomics of Endogonaceae and evolution of mycorrhizas within Mucoromycota.</title>
        <authorList>
            <person name="Chang Y."/>
            <person name="Desiro A."/>
            <person name="Na H."/>
            <person name="Sandor L."/>
            <person name="Lipzen A."/>
            <person name="Clum A."/>
            <person name="Barry K."/>
            <person name="Grigoriev I.V."/>
            <person name="Martin F.M."/>
            <person name="Stajich J.E."/>
            <person name="Smith M.E."/>
            <person name="Bonito G."/>
            <person name="Spatafora J.W."/>
        </authorList>
    </citation>
    <scope>NUCLEOTIDE SEQUENCE [LARGE SCALE GENOMIC DNA]</scope>
    <source>
        <strain evidence="5 6">AD002</strain>
    </source>
</reference>
<dbReference type="Gene3D" id="2.130.10.10">
    <property type="entry name" value="YVTN repeat-like/Quinoprotein amine dehydrogenase"/>
    <property type="match status" value="2"/>
</dbReference>
<evidence type="ECO:0000313" key="5">
    <source>
        <dbReference type="EMBL" id="RUS15615.1"/>
    </source>
</evidence>
<dbReference type="PROSITE" id="PS50082">
    <property type="entry name" value="WD_REPEATS_2"/>
    <property type="match status" value="4"/>
</dbReference>
<proteinExistence type="predicted"/>
<dbReference type="SMART" id="SM00320">
    <property type="entry name" value="WD40"/>
    <property type="match status" value="4"/>
</dbReference>
<dbReference type="EMBL" id="RBNJ01025315">
    <property type="protein sequence ID" value="RUS15615.1"/>
    <property type="molecule type" value="Genomic_DNA"/>
</dbReference>
<feature type="repeat" description="WD" evidence="3">
    <location>
        <begin position="61"/>
        <end position="93"/>
    </location>
</feature>
<protein>
    <submittedName>
        <fullName evidence="5">WD40-repeat-containing domain protein</fullName>
    </submittedName>
</protein>
<sequence>TLYGHEEPIICLDFDKLYGTLVTSAYDSTVRVWDLAMYKCLGALEGHSGRKSASITDPQTLSSHPDRVRCIQLTDKRLLTGSDDWSIKQWDLSLLPPSRSRSPSLSSTASTMSTPLGSPTASSFDQRPLETLRGCDVGTFDGHNGEVTCIYADEKHLVSGASDRTMKQWDLETCQCVLTLDIMWAMGGTKAANVWAASDMQLDAWANESGEVGEFVGALQFWNFALASGTVDGTIRMWDCE</sequence>
<dbReference type="SUPFAM" id="SSF50978">
    <property type="entry name" value="WD40 repeat-like"/>
    <property type="match status" value="1"/>
</dbReference>
<dbReference type="AlphaFoldDB" id="A0A433PDN2"/>
<dbReference type="Proteomes" id="UP000274822">
    <property type="component" value="Unassembled WGS sequence"/>
</dbReference>
<dbReference type="Pfam" id="PF00400">
    <property type="entry name" value="WD40"/>
    <property type="match status" value="4"/>
</dbReference>
<feature type="non-terminal residue" evidence="5">
    <location>
        <position position="1"/>
    </location>
</feature>
<comment type="caution">
    <text evidence="5">The sequence shown here is derived from an EMBL/GenBank/DDBJ whole genome shotgun (WGS) entry which is preliminary data.</text>
</comment>
<evidence type="ECO:0000313" key="6">
    <source>
        <dbReference type="Proteomes" id="UP000274822"/>
    </source>
</evidence>
<evidence type="ECO:0000256" key="4">
    <source>
        <dbReference type="SAM" id="MobiDB-lite"/>
    </source>
</evidence>
<feature type="repeat" description="WD" evidence="3">
    <location>
        <begin position="140"/>
        <end position="179"/>
    </location>
</feature>
<dbReference type="InterPro" id="IPR036322">
    <property type="entry name" value="WD40_repeat_dom_sf"/>
</dbReference>